<dbReference type="PANTHER" id="PTHR46552:SF1">
    <property type="entry name" value="NADH-UBIQUINONE OXIDOREDUCTASE CHAIN 2"/>
    <property type="match status" value="1"/>
</dbReference>
<keyword evidence="14 18" id="KW-0830">Ubiquinone</keyword>
<evidence type="ECO:0000256" key="11">
    <source>
        <dbReference type="ARBA" id="ARBA00022982"/>
    </source>
</evidence>
<evidence type="ECO:0000256" key="7">
    <source>
        <dbReference type="ARBA" id="ARBA00022660"/>
    </source>
</evidence>
<feature type="transmembrane region" description="Helical" evidence="18">
    <location>
        <begin position="214"/>
        <end position="238"/>
    </location>
</feature>
<keyword evidence="7 18" id="KW-0679">Respiratory chain</keyword>
<evidence type="ECO:0000256" key="18">
    <source>
        <dbReference type="RuleBase" id="RU003403"/>
    </source>
</evidence>
<feature type="domain" description="NADH:quinone oxidoreductase/Mrp antiporter transmembrane" evidence="19">
    <location>
        <begin position="84"/>
        <end position="270"/>
    </location>
</feature>
<keyword evidence="12 18" id="KW-1133">Transmembrane helix</keyword>
<evidence type="ECO:0000256" key="13">
    <source>
        <dbReference type="ARBA" id="ARBA00023027"/>
    </source>
</evidence>
<evidence type="ECO:0000256" key="2">
    <source>
        <dbReference type="ARBA" id="ARBA00004448"/>
    </source>
</evidence>
<dbReference type="EC" id="7.1.1.2" evidence="4 18"/>
<evidence type="ECO:0000256" key="12">
    <source>
        <dbReference type="ARBA" id="ARBA00022989"/>
    </source>
</evidence>
<reference evidence="20" key="2">
    <citation type="journal article" date="2018" name="Proc. Natl. Acad. Sci. U.S.A.">
        <title>Recurrent symbiont recruitment from fungal parasites in cicadas.</title>
        <authorList>
            <person name="Yu M."/>
            <person name="Moriyama M."/>
            <person name="Lukasik P."/>
            <person name="Vanderpool D."/>
            <person name="Tanahashi M."/>
            <person name="Meng X.-Y."/>
            <person name="McCutcheon J.P."/>
            <person name="Fukatsu T."/>
        </authorList>
    </citation>
    <scope>NUCLEOTIDE SEQUENCE</scope>
    <source>
        <strain evidence="20">GRABIM</strain>
        <tissue evidence="20">Bacteriome</tissue>
    </source>
</reference>
<evidence type="ECO:0000256" key="15">
    <source>
        <dbReference type="ARBA" id="ARBA00023128"/>
    </source>
</evidence>
<evidence type="ECO:0000256" key="8">
    <source>
        <dbReference type="ARBA" id="ARBA00022692"/>
    </source>
</evidence>
<feature type="transmembrane region" description="Helical" evidence="18">
    <location>
        <begin position="111"/>
        <end position="130"/>
    </location>
</feature>
<dbReference type="InterPro" id="IPR050175">
    <property type="entry name" value="Complex_I_Subunit_2"/>
</dbReference>
<dbReference type="Pfam" id="PF00361">
    <property type="entry name" value="Proton_antipo_M"/>
    <property type="match status" value="2"/>
</dbReference>
<keyword evidence="6" id="KW-0813">Transport</keyword>
<evidence type="ECO:0000256" key="1">
    <source>
        <dbReference type="ARBA" id="ARBA00003257"/>
    </source>
</evidence>
<comment type="function">
    <text evidence="18">Core subunit of the mitochondrial membrane respiratory chain NADH dehydrogenase (Complex I) which catalyzes electron transfer from NADH through the respiratory chain, using ubiquinone as an electron acceptor. Essential for the catalytic activity and assembly of complex I.</text>
</comment>
<protein>
    <recommendedName>
        <fullName evidence="5 18">NADH-ubiquinone oxidoreductase chain 2</fullName>
        <ecNumber evidence="4 18">7.1.1.2</ecNumber>
    </recommendedName>
</protein>
<evidence type="ECO:0000256" key="14">
    <source>
        <dbReference type="ARBA" id="ARBA00023075"/>
    </source>
</evidence>
<geneLocation type="mitochondrion" evidence="20"/>
<keyword evidence="8 18" id="KW-0812">Transmembrane</keyword>
<keyword evidence="11 18" id="KW-0249">Electron transport</keyword>
<evidence type="ECO:0000256" key="9">
    <source>
        <dbReference type="ARBA" id="ARBA00022792"/>
    </source>
</evidence>
<dbReference type="PRINTS" id="PR01436">
    <property type="entry name" value="NADHDHGNASE2"/>
</dbReference>
<feature type="transmembrane region" description="Helical" evidence="18">
    <location>
        <begin position="162"/>
        <end position="181"/>
    </location>
</feature>
<evidence type="ECO:0000256" key="10">
    <source>
        <dbReference type="ARBA" id="ARBA00022967"/>
    </source>
</evidence>
<dbReference type="GO" id="GO:0006120">
    <property type="term" value="P:mitochondrial electron transport, NADH to ubiquinone"/>
    <property type="evidence" value="ECO:0007669"/>
    <property type="project" value="InterPro"/>
</dbReference>
<accession>A0A344ALH6</accession>
<dbReference type="InterPro" id="IPR003917">
    <property type="entry name" value="NADH_UbQ_OxRdtase_chain2"/>
</dbReference>
<gene>
    <name evidence="20" type="primary">nad2</name>
</gene>
<keyword evidence="16 18" id="KW-0472">Membrane</keyword>
<keyword evidence="15 18" id="KW-0496">Mitochondrion</keyword>
<evidence type="ECO:0000256" key="17">
    <source>
        <dbReference type="ARBA" id="ARBA00049551"/>
    </source>
</evidence>
<proteinExistence type="inferred from homology"/>
<feature type="transmembrane region" description="Helical" evidence="18">
    <location>
        <begin position="298"/>
        <end position="322"/>
    </location>
</feature>
<keyword evidence="9 18" id="KW-0999">Mitochondrion inner membrane</keyword>
<dbReference type="GO" id="GO:0005743">
    <property type="term" value="C:mitochondrial inner membrane"/>
    <property type="evidence" value="ECO:0007669"/>
    <property type="project" value="UniProtKB-SubCell"/>
</dbReference>
<evidence type="ECO:0000256" key="3">
    <source>
        <dbReference type="ARBA" id="ARBA00007012"/>
    </source>
</evidence>
<dbReference type="InterPro" id="IPR001750">
    <property type="entry name" value="ND/Mrp_TM"/>
</dbReference>
<dbReference type="AlphaFoldDB" id="A0A344ALH6"/>
<feature type="transmembrane region" description="Helical" evidence="18">
    <location>
        <begin position="187"/>
        <end position="207"/>
    </location>
</feature>
<sequence>MKNNSSNMLFLTFMLIGIIISISSNNWLGCWMGIEINMISFLPIMMNSMSVYSSESMIKYFIVQSMGSSLFFFSIMLMLIYNMNYLMAISLLIKMGCPPFHLWFPSVMEGLSWYNCFMLSVIQKLMLIVLLSYLNINIMIFAIISCVWGSIGGLMYSSLRKIIAYSSIYNLGWMISGIFLMSYSWMIYYIIYSLTLMMVCYSFYIFGMNYLNQFFLLSMSFNKLLFMMIIFLSMGGMPPFLGFFPKMILVYCLTMNDMFFSCFILLITALLVMYFYLRVIFTGLMIYSSSIKYINYSLSWMFYLFGVFSLFGLLIMSLLMFYT</sequence>
<dbReference type="EMBL" id="MG737720">
    <property type="protein sequence ID" value="AWV83224.1"/>
    <property type="molecule type" value="Genomic_DNA"/>
</dbReference>
<dbReference type="GO" id="GO:0008137">
    <property type="term" value="F:NADH dehydrogenase (ubiquinone) activity"/>
    <property type="evidence" value="ECO:0007669"/>
    <property type="project" value="UniProtKB-EC"/>
</dbReference>
<feature type="transmembrane region" description="Helical" evidence="18">
    <location>
        <begin position="136"/>
        <end position="155"/>
    </location>
</feature>
<comment type="catalytic activity">
    <reaction evidence="17 18">
        <text>a ubiquinone + NADH + 5 H(+)(in) = a ubiquinol + NAD(+) + 4 H(+)(out)</text>
        <dbReference type="Rhea" id="RHEA:29091"/>
        <dbReference type="Rhea" id="RHEA-COMP:9565"/>
        <dbReference type="Rhea" id="RHEA-COMP:9566"/>
        <dbReference type="ChEBI" id="CHEBI:15378"/>
        <dbReference type="ChEBI" id="CHEBI:16389"/>
        <dbReference type="ChEBI" id="CHEBI:17976"/>
        <dbReference type="ChEBI" id="CHEBI:57540"/>
        <dbReference type="ChEBI" id="CHEBI:57945"/>
        <dbReference type="EC" id="7.1.1.2"/>
    </reaction>
</comment>
<organism evidence="20">
    <name type="scientific">Graptopsaltria bimaculata</name>
    <dbReference type="NCBI Taxonomy" id="2170267"/>
    <lineage>
        <taxon>Eukaryota</taxon>
        <taxon>Metazoa</taxon>
        <taxon>Ecdysozoa</taxon>
        <taxon>Arthropoda</taxon>
        <taxon>Hexapoda</taxon>
        <taxon>Insecta</taxon>
        <taxon>Pterygota</taxon>
        <taxon>Neoptera</taxon>
        <taxon>Paraneoptera</taxon>
        <taxon>Hemiptera</taxon>
        <taxon>Auchenorrhyncha</taxon>
        <taxon>Cicadoidea</taxon>
        <taxon>Cicadidae</taxon>
        <taxon>Cicadinae</taxon>
        <taxon>Polyneurini</taxon>
        <taxon>Graptopsaltria</taxon>
    </lineage>
</organism>
<comment type="function">
    <text evidence="1">Core subunit of the mitochondrial membrane respiratory chain NADH dehydrogenase (Complex I) that is believed to belong to the minimal assembly required for catalysis. Complex I functions in the transfer of electrons from NADH to the respiratory chain. The immediate electron acceptor for the enzyme is believed to be ubiquinone.</text>
</comment>
<feature type="transmembrane region" description="Helical" evidence="18">
    <location>
        <begin position="7"/>
        <end position="28"/>
    </location>
</feature>
<reference evidence="20" key="1">
    <citation type="journal article" date="2018" name="J. Hered.">
        <title>One hundred mitochondrial genomes of cicadas.</title>
        <authorList>
            <person name="Lukasik P."/>
            <person name="Chong R.A."/>
            <person name="Nazario K."/>
            <person name="Matsuura Y."/>
            <person name="Bublitz D."/>
            <person name="Campbell M.A."/>
            <person name="Meyer M."/>
            <person name="Van Leuven J.T."/>
            <person name="Pessacq P."/>
            <person name="Veloso C."/>
            <person name="Simon C."/>
            <person name="McCutcheon J.P."/>
        </authorList>
    </citation>
    <scope>NUCLEOTIDE SEQUENCE</scope>
    <source>
        <strain evidence="20">GRABIM</strain>
        <tissue evidence="20">Bacteriome</tissue>
    </source>
</reference>
<keyword evidence="10 18" id="KW-1278">Translocase</keyword>
<evidence type="ECO:0000259" key="19">
    <source>
        <dbReference type="Pfam" id="PF00361"/>
    </source>
</evidence>
<evidence type="ECO:0000256" key="6">
    <source>
        <dbReference type="ARBA" id="ARBA00022448"/>
    </source>
</evidence>
<evidence type="ECO:0000256" key="4">
    <source>
        <dbReference type="ARBA" id="ARBA00012944"/>
    </source>
</evidence>
<evidence type="ECO:0000313" key="20">
    <source>
        <dbReference type="EMBL" id="AWV83224.1"/>
    </source>
</evidence>
<feature type="transmembrane region" description="Helical" evidence="18">
    <location>
        <begin position="258"/>
        <end position="277"/>
    </location>
</feature>
<name>A0A344ALH6_9HEMI</name>
<dbReference type="PANTHER" id="PTHR46552">
    <property type="entry name" value="NADH-UBIQUINONE OXIDOREDUCTASE CHAIN 2"/>
    <property type="match status" value="1"/>
</dbReference>
<comment type="subcellular location">
    <subcellularLocation>
        <location evidence="2 18">Mitochondrion inner membrane</location>
        <topology evidence="2 18">Multi-pass membrane protein</topology>
    </subcellularLocation>
</comment>
<keyword evidence="13 18" id="KW-0520">NAD</keyword>
<evidence type="ECO:0000256" key="16">
    <source>
        <dbReference type="ARBA" id="ARBA00023136"/>
    </source>
</evidence>
<feature type="domain" description="NADH:quinone oxidoreductase/Mrp antiporter transmembrane" evidence="19">
    <location>
        <begin position="24"/>
        <end position="81"/>
    </location>
</feature>
<comment type="similarity">
    <text evidence="3 18">Belongs to the complex I subunit 2 family.</text>
</comment>
<evidence type="ECO:0000256" key="5">
    <source>
        <dbReference type="ARBA" id="ARBA00021008"/>
    </source>
</evidence>